<evidence type="ECO:0000256" key="2">
    <source>
        <dbReference type="ARBA" id="ARBA00022679"/>
    </source>
</evidence>
<evidence type="ECO:0000256" key="4">
    <source>
        <dbReference type="ARBA" id="ARBA00022884"/>
    </source>
</evidence>
<dbReference type="PANTHER" id="PTHR11727">
    <property type="entry name" value="DIMETHYLADENOSINE TRANSFERASE"/>
    <property type="match status" value="1"/>
</dbReference>
<evidence type="ECO:0000256" key="1">
    <source>
        <dbReference type="ARBA" id="ARBA00022603"/>
    </source>
</evidence>
<evidence type="ECO:0000259" key="7">
    <source>
        <dbReference type="SMART" id="SM00650"/>
    </source>
</evidence>
<dbReference type="InterPro" id="IPR020598">
    <property type="entry name" value="rRNA_Ade_methylase_Trfase_N"/>
</dbReference>
<dbReference type="PANTHER" id="PTHR11727:SF7">
    <property type="entry name" value="DIMETHYLADENOSINE TRANSFERASE-RELATED"/>
    <property type="match status" value="1"/>
</dbReference>
<evidence type="ECO:0000313" key="8">
    <source>
        <dbReference type="EMBL" id="MBA8930478.1"/>
    </source>
</evidence>
<feature type="binding site" evidence="5">
    <location>
        <position position="62"/>
    </location>
    <ligand>
        <name>S-adenosyl-L-methionine</name>
        <dbReference type="ChEBI" id="CHEBI:59789"/>
    </ligand>
</feature>
<feature type="compositionally biased region" description="Pro residues" evidence="6">
    <location>
        <begin position="261"/>
        <end position="273"/>
    </location>
</feature>
<dbReference type="EC" id="2.1.1.184" evidence="8"/>
<dbReference type="InterPro" id="IPR029063">
    <property type="entry name" value="SAM-dependent_MTases_sf"/>
</dbReference>
<gene>
    <name evidence="8" type="ORF">BC739_007711</name>
</gene>
<evidence type="ECO:0000256" key="6">
    <source>
        <dbReference type="SAM" id="MobiDB-lite"/>
    </source>
</evidence>
<protein>
    <submittedName>
        <fullName evidence="8">23S rRNA (Adenine-N6)-dimethyltransferase</fullName>
        <ecNumber evidence="8">2.1.1.184</ecNumber>
    </submittedName>
</protein>
<dbReference type="Gene3D" id="3.40.50.150">
    <property type="entry name" value="Vaccinia Virus protein VP39"/>
    <property type="match status" value="1"/>
</dbReference>
<dbReference type="NCBIfam" id="NF000499">
    <property type="entry name" value="Erm23S_rRNA_broad"/>
    <property type="match status" value="1"/>
</dbReference>
<feature type="region of interest" description="Disordered" evidence="6">
    <location>
        <begin position="254"/>
        <end position="294"/>
    </location>
</feature>
<sequence length="294" mass="32189">MPSSFPGGPHELGQNFLVDRSVIGAIEALVATTTGPIVEIGPGDGALTLPLSRSGRALTAVELDPRRARRLGRRVPEHVTVLTGDVLRYRFPRHQHVVVGNLPFHLTTAVLKRLLAAEHWQSAILLVQWEVARRRAGVGGASLLTASWWPWYEFALHQRVPARAFRPEPSVDGGLLTMTRRPTPLVADRAPYQEFVRAVFTGRGRGLHEVLARTGRVERRALRDWLRAEHLPPQALPRDLTAAQWAGLWRISGGPVRPARSPAPPPGTGPVPVPCSRTPGRPARRAPGRGRPPG</sequence>
<name>A0ABR6BU78_9PSEU</name>
<feature type="binding site" evidence="5">
    <location>
        <position position="17"/>
    </location>
    <ligand>
        <name>S-adenosyl-L-methionine</name>
        <dbReference type="ChEBI" id="CHEBI:59789"/>
    </ligand>
</feature>
<feature type="domain" description="Ribosomal RNA adenine methylase transferase N-terminal" evidence="7">
    <location>
        <begin position="22"/>
        <end position="182"/>
    </location>
</feature>
<feature type="binding site" evidence="5">
    <location>
        <position position="41"/>
    </location>
    <ligand>
        <name>S-adenosyl-L-methionine</name>
        <dbReference type="ChEBI" id="CHEBI:59789"/>
    </ligand>
</feature>
<dbReference type="GO" id="GO:0052910">
    <property type="term" value="F:23S rRNA (adenine(2085)-N(6))-dimethyltransferase activity"/>
    <property type="evidence" value="ECO:0007669"/>
    <property type="project" value="UniProtKB-EC"/>
</dbReference>
<evidence type="ECO:0000256" key="3">
    <source>
        <dbReference type="ARBA" id="ARBA00022691"/>
    </source>
</evidence>
<dbReference type="InterPro" id="IPR020596">
    <property type="entry name" value="rRNA_Ade_Mease_Trfase_CS"/>
</dbReference>
<dbReference type="InterPro" id="IPR023165">
    <property type="entry name" value="rRNA_Ade_diMease-like_C"/>
</dbReference>
<keyword evidence="3 5" id="KW-0949">S-adenosyl-L-methionine</keyword>
<comment type="similarity">
    <text evidence="5">Belongs to the class I-like SAM-binding methyltransferase superfamily. rRNA adenine N(6)-methyltransferase family.</text>
</comment>
<dbReference type="Pfam" id="PF00398">
    <property type="entry name" value="RrnaAD"/>
    <property type="match status" value="1"/>
</dbReference>
<evidence type="ECO:0000313" key="9">
    <source>
        <dbReference type="Proteomes" id="UP000517916"/>
    </source>
</evidence>
<comment type="caution">
    <text evidence="8">The sequence shown here is derived from an EMBL/GenBank/DDBJ whole genome shotgun (WGS) entry which is preliminary data.</text>
</comment>
<feature type="binding site" evidence="5">
    <location>
        <position position="85"/>
    </location>
    <ligand>
        <name>S-adenosyl-L-methionine</name>
        <dbReference type="ChEBI" id="CHEBI:59789"/>
    </ligand>
</feature>
<accession>A0ABR6BU78</accession>
<feature type="binding site" evidence="5">
    <location>
        <position position="101"/>
    </location>
    <ligand>
        <name>S-adenosyl-L-methionine</name>
        <dbReference type="ChEBI" id="CHEBI:59789"/>
    </ligand>
</feature>
<dbReference type="CDD" id="cd02440">
    <property type="entry name" value="AdoMet_MTases"/>
    <property type="match status" value="1"/>
</dbReference>
<dbReference type="SMART" id="SM00650">
    <property type="entry name" value="rADc"/>
    <property type="match status" value="1"/>
</dbReference>
<feature type="binding site" evidence="5">
    <location>
        <position position="15"/>
    </location>
    <ligand>
        <name>S-adenosyl-L-methionine</name>
        <dbReference type="ChEBI" id="CHEBI:59789"/>
    </ligand>
</feature>
<dbReference type="RefSeq" id="WP_182839866.1">
    <property type="nucleotide sequence ID" value="NZ_BAAABQ010000025.1"/>
</dbReference>
<keyword evidence="4 5" id="KW-0694">RNA-binding</keyword>
<dbReference type="SUPFAM" id="SSF53335">
    <property type="entry name" value="S-adenosyl-L-methionine-dependent methyltransferases"/>
    <property type="match status" value="1"/>
</dbReference>
<keyword evidence="2 5" id="KW-0808">Transferase</keyword>
<keyword evidence="9" id="KW-1185">Reference proteome</keyword>
<reference evidence="8 9" key="1">
    <citation type="submission" date="2020-08" db="EMBL/GenBank/DDBJ databases">
        <title>Genomic Encyclopedia of Archaeal and Bacterial Type Strains, Phase II (KMG-II): from individual species to whole genera.</title>
        <authorList>
            <person name="Goeker M."/>
        </authorList>
    </citation>
    <scope>NUCLEOTIDE SEQUENCE [LARGE SCALE GENOMIC DNA]</scope>
    <source>
        <strain evidence="8 9">DSM 43850</strain>
    </source>
</reference>
<proteinExistence type="inferred from homology"/>
<dbReference type="Gene3D" id="1.10.8.100">
    <property type="entry name" value="Ribosomal RNA adenine dimethylase-like, domain 2"/>
    <property type="match status" value="1"/>
</dbReference>
<dbReference type="PROSITE" id="PS51689">
    <property type="entry name" value="SAM_RNA_A_N6_MT"/>
    <property type="match status" value="1"/>
</dbReference>
<organism evidence="8 9">
    <name type="scientific">Kutzneria viridogrisea</name>
    <dbReference type="NCBI Taxonomy" id="47990"/>
    <lineage>
        <taxon>Bacteria</taxon>
        <taxon>Bacillati</taxon>
        <taxon>Actinomycetota</taxon>
        <taxon>Actinomycetes</taxon>
        <taxon>Pseudonocardiales</taxon>
        <taxon>Pseudonocardiaceae</taxon>
        <taxon>Kutzneria</taxon>
    </lineage>
</organism>
<dbReference type="Proteomes" id="UP000517916">
    <property type="component" value="Unassembled WGS sequence"/>
</dbReference>
<dbReference type="PROSITE" id="PS01131">
    <property type="entry name" value="RRNA_A_DIMETH"/>
    <property type="match status" value="1"/>
</dbReference>
<dbReference type="InterPro" id="IPR001737">
    <property type="entry name" value="KsgA/Erm"/>
</dbReference>
<keyword evidence="1 5" id="KW-0489">Methyltransferase</keyword>
<dbReference type="EMBL" id="JACJID010000006">
    <property type="protein sequence ID" value="MBA8930478.1"/>
    <property type="molecule type" value="Genomic_DNA"/>
</dbReference>
<evidence type="ECO:0000256" key="5">
    <source>
        <dbReference type="PROSITE-ProRule" id="PRU01026"/>
    </source>
</evidence>